<dbReference type="EMBL" id="JAANYQ010000003">
    <property type="protein sequence ID" value="KAF4125204.1"/>
    <property type="molecule type" value="Genomic_DNA"/>
</dbReference>
<keyword evidence="1 4" id="KW-0489">Methyltransferase</keyword>
<evidence type="ECO:0000256" key="2">
    <source>
        <dbReference type="ARBA" id="ARBA00022679"/>
    </source>
</evidence>
<evidence type="ECO:0000313" key="4">
    <source>
        <dbReference type="EMBL" id="KAF4125204.1"/>
    </source>
</evidence>
<dbReference type="Gene3D" id="3.40.50.150">
    <property type="entry name" value="Vaccinia Virus protein VP39"/>
    <property type="match status" value="1"/>
</dbReference>
<dbReference type="GeneID" id="55970271"/>
<protein>
    <submittedName>
        <fullName evidence="4">Methyltransferase domain</fullName>
    </submittedName>
</protein>
<organism evidence="4 5">
    <name type="scientific">Geosmithia morbida</name>
    <dbReference type="NCBI Taxonomy" id="1094350"/>
    <lineage>
        <taxon>Eukaryota</taxon>
        <taxon>Fungi</taxon>
        <taxon>Dikarya</taxon>
        <taxon>Ascomycota</taxon>
        <taxon>Pezizomycotina</taxon>
        <taxon>Sordariomycetes</taxon>
        <taxon>Hypocreomycetidae</taxon>
        <taxon>Hypocreales</taxon>
        <taxon>Bionectriaceae</taxon>
        <taxon>Geosmithia</taxon>
    </lineage>
</organism>
<gene>
    <name evidence="4" type="ORF">GMORB2_4043</name>
</gene>
<proteinExistence type="predicted"/>
<dbReference type="Proteomes" id="UP000749293">
    <property type="component" value="Unassembled WGS sequence"/>
</dbReference>
<dbReference type="SUPFAM" id="SSF53335">
    <property type="entry name" value="S-adenosyl-L-methionine-dependent methyltransferases"/>
    <property type="match status" value="1"/>
</dbReference>
<keyword evidence="5" id="KW-1185">Reference proteome</keyword>
<dbReference type="RefSeq" id="XP_035323856.1">
    <property type="nucleotide sequence ID" value="XM_035466019.1"/>
</dbReference>
<dbReference type="GO" id="GO:0008168">
    <property type="term" value="F:methyltransferase activity"/>
    <property type="evidence" value="ECO:0007669"/>
    <property type="project" value="UniProtKB-KW"/>
</dbReference>
<reference evidence="4" key="1">
    <citation type="submission" date="2020-03" db="EMBL/GenBank/DDBJ databases">
        <title>Site-based positive gene gene selection in Geosmithia morbida across the United States reveals a broad range of putative effectors and factors for local host and environmental adapation.</title>
        <authorList>
            <person name="Onufrak A."/>
            <person name="Murdoch R.W."/>
            <person name="Gazis R."/>
            <person name="Huff M."/>
            <person name="Staton M."/>
            <person name="Klingeman W."/>
            <person name="Hadziabdic D."/>
        </authorList>
    </citation>
    <scope>NUCLEOTIDE SEQUENCE</scope>
    <source>
        <strain evidence="4">1262</strain>
    </source>
</reference>
<dbReference type="InterPro" id="IPR041698">
    <property type="entry name" value="Methyltransf_25"/>
</dbReference>
<evidence type="ECO:0000259" key="3">
    <source>
        <dbReference type="Pfam" id="PF13649"/>
    </source>
</evidence>
<dbReference type="PANTHER" id="PTHR43861">
    <property type="entry name" value="TRANS-ACONITATE 2-METHYLTRANSFERASE-RELATED"/>
    <property type="match status" value="1"/>
</dbReference>
<name>A0A9P4Z214_9HYPO</name>
<keyword evidence="2" id="KW-0808">Transferase</keyword>
<dbReference type="AlphaFoldDB" id="A0A9P4Z214"/>
<feature type="domain" description="Methyltransferase" evidence="3">
    <location>
        <begin position="39"/>
        <end position="142"/>
    </location>
</feature>
<dbReference type="CDD" id="cd02440">
    <property type="entry name" value="AdoMet_MTases"/>
    <property type="match status" value="1"/>
</dbReference>
<dbReference type="Pfam" id="PF13649">
    <property type="entry name" value="Methyltransf_25"/>
    <property type="match status" value="1"/>
</dbReference>
<dbReference type="InterPro" id="IPR029063">
    <property type="entry name" value="SAM-dependent_MTases_sf"/>
</dbReference>
<dbReference type="PANTHER" id="PTHR43861:SF1">
    <property type="entry name" value="TRANS-ACONITATE 2-METHYLTRANSFERASE"/>
    <property type="match status" value="1"/>
</dbReference>
<comment type="caution">
    <text evidence="4">The sequence shown here is derived from an EMBL/GenBank/DDBJ whole genome shotgun (WGS) entry which is preliminary data.</text>
</comment>
<dbReference type="OrthoDB" id="66144at2759"/>
<accession>A0A9P4Z214</accession>
<evidence type="ECO:0000313" key="5">
    <source>
        <dbReference type="Proteomes" id="UP000749293"/>
    </source>
</evidence>
<sequence length="272" mass="29662">MAGQQDHWDSGEYQNSASFVAKLAGKVVEWLDLQKDDSVLDIGCGDGILDLEFSKVVAQGKGSVYGFDSSAAMIEAARKLCSGTNNTTFAVLDGGEISSDPSLQKGTFTKAFSNAAMHWILAAPAARETFFRDVHASLVPGGIFAFEMGGLGNVAEMRTAILMAAARRIGLDKAKAAEPWFFPDEEWVSTAMKEAGFRVDRVEREWRPTKADKGGVEGWVRLFGKIVLEQLDEKDREDVVREAADVLRVVCKMPGDGEMISYVRLRAVGTKI</sequence>
<dbReference type="GO" id="GO:0032259">
    <property type="term" value="P:methylation"/>
    <property type="evidence" value="ECO:0007669"/>
    <property type="project" value="UniProtKB-KW"/>
</dbReference>
<evidence type="ECO:0000256" key="1">
    <source>
        <dbReference type="ARBA" id="ARBA00022603"/>
    </source>
</evidence>